<evidence type="ECO:0000256" key="2">
    <source>
        <dbReference type="ARBA" id="ARBA00022801"/>
    </source>
</evidence>
<sequence length="416" mass="47732">MQPSVMLKVWTKEFLGTVARLDPKFVALHCQEVGGKNYERSMKHVEHFVRLLMASEELRLFDKVRVYLDEDFSSVEKFTALGNFYFIHESVNDILIWDFQASNFVPVLGKEFHSGNIEDVPTKEKAKFPQEFFPELKWSRKGFLRTRWSLNGTVYDLVNIHLFHDASNFVAMESFPSVYSKNRRRALEYTLERFQNDKYESVPFFLFGDFNFRTDTQGVVKVVLSLGKKEFRHSNHQDVFVGADSQWLKGFDLELEPFKASIFEFPVSFPPSYPFEEEQNAKEDGTNGGTNDVEAGAGTRYMHTRCPSWCDRVLMSPIAKSIICQASDDYPLEYGVIGKNACMGDHKPVFLRFRMLMGAGVPAFRSGSKGPYITIDAKKSCPVNSSRGDIVSNTITRYIHIKHSDSPVRIFKETTV</sequence>
<reference evidence="5" key="2">
    <citation type="submission" date="2017-10" db="EMBL/GenBank/DDBJ databases">
        <title>Ladona fulva Genome sequencing and assembly.</title>
        <authorList>
            <person name="Murali S."/>
            <person name="Richards S."/>
            <person name="Bandaranaike D."/>
            <person name="Bellair M."/>
            <person name="Blankenburg K."/>
            <person name="Chao H."/>
            <person name="Dinh H."/>
            <person name="Doddapaneni H."/>
            <person name="Dugan-Rocha S."/>
            <person name="Elkadiri S."/>
            <person name="Gnanaolivu R."/>
            <person name="Hernandez B."/>
            <person name="Skinner E."/>
            <person name="Javaid M."/>
            <person name="Lee S."/>
            <person name="Li M."/>
            <person name="Ming W."/>
            <person name="Munidasa M."/>
            <person name="Muniz J."/>
            <person name="Nguyen L."/>
            <person name="Hughes D."/>
            <person name="Osuji N."/>
            <person name="Pu L.-L."/>
            <person name="Puazo M."/>
            <person name="Qu C."/>
            <person name="Quiroz J."/>
            <person name="Raj R."/>
            <person name="Weissenberger G."/>
            <person name="Xin Y."/>
            <person name="Zou X."/>
            <person name="Han Y."/>
            <person name="Worley K."/>
            <person name="Muzny D."/>
            <person name="Gibbs R."/>
        </authorList>
    </citation>
    <scope>NUCLEOTIDE SEQUENCE</scope>
    <source>
        <strain evidence="5">Sampled in the wild</strain>
    </source>
</reference>
<dbReference type="InterPro" id="IPR036691">
    <property type="entry name" value="Endo/exonu/phosph_ase_sf"/>
</dbReference>
<dbReference type="EMBL" id="KZ308451">
    <property type="protein sequence ID" value="KAG8229883.1"/>
    <property type="molecule type" value="Genomic_DNA"/>
</dbReference>
<dbReference type="InterPro" id="IPR000300">
    <property type="entry name" value="IPPc"/>
</dbReference>
<evidence type="ECO:0000259" key="4">
    <source>
        <dbReference type="SMART" id="SM00128"/>
    </source>
</evidence>
<reference evidence="5" key="1">
    <citation type="submission" date="2013-04" db="EMBL/GenBank/DDBJ databases">
        <authorList>
            <person name="Qu J."/>
            <person name="Murali S.C."/>
            <person name="Bandaranaike D."/>
            <person name="Bellair M."/>
            <person name="Blankenburg K."/>
            <person name="Chao H."/>
            <person name="Dinh H."/>
            <person name="Doddapaneni H."/>
            <person name="Downs B."/>
            <person name="Dugan-Rocha S."/>
            <person name="Elkadiri S."/>
            <person name="Gnanaolivu R.D."/>
            <person name="Hernandez B."/>
            <person name="Javaid M."/>
            <person name="Jayaseelan J.C."/>
            <person name="Lee S."/>
            <person name="Li M."/>
            <person name="Ming W."/>
            <person name="Munidasa M."/>
            <person name="Muniz J."/>
            <person name="Nguyen L."/>
            <person name="Ongeri F."/>
            <person name="Osuji N."/>
            <person name="Pu L.-L."/>
            <person name="Puazo M."/>
            <person name="Qu C."/>
            <person name="Quiroz J."/>
            <person name="Raj R."/>
            <person name="Weissenberger G."/>
            <person name="Xin Y."/>
            <person name="Zou X."/>
            <person name="Han Y."/>
            <person name="Richards S."/>
            <person name="Worley K."/>
            <person name="Muzny D."/>
            <person name="Gibbs R."/>
        </authorList>
    </citation>
    <scope>NUCLEOTIDE SEQUENCE</scope>
    <source>
        <strain evidence="5">Sampled in the wild</strain>
    </source>
</reference>
<keyword evidence="6" id="KW-1185">Reference proteome</keyword>
<evidence type="ECO:0000313" key="6">
    <source>
        <dbReference type="Proteomes" id="UP000792457"/>
    </source>
</evidence>
<dbReference type="SMART" id="SM00128">
    <property type="entry name" value="IPPc"/>
    <property type="match status" value="1"/>
</dbReference>
<evidence type="ECO:0000256" key="1">
    <source>
        <dbReference type="ARBA" id="ARBA00012997"/>
    </source>
</evidence>
<dbReference type="Gene3D" id="3.60.10.10">
    <property type="entry name" value="Endonuclease/exonuclease/phosphatase"/>
    <property type="match status" value="1"/>
</dbReference>
<gene>
    <name evidence="5" type="ORF">J437_LFUL009747</name>
</gene>
<evidence type="ECO:0000313" key="5">
    <source>
        <dbReference type="EMBL" id="KAG8229883.1"/>
    </source>
</evidence>
<dbReference type="PANTHER" id="PTHR12997:SF2">
    <property type="entry name" value="INOSITOL POLYPHOSPHATE-5-PHOSPHATASE A"/>
    <property type="match status" value="1"/>
</dbReference>
<accession>A0A8K0K8M3</accession>
<comment type="similarity">
    <text evidence="3">Belongs to the inositol 1,4,5-trisphosphate 5-phosphatase type I family.</text>
</comment>
<dbReference type="GO" id="GO:0004445">
    <property type="term" value="F:inositol-polyphosphate 5-phosphatase activity"/>
    <property type="evidence" value="ECO:0007669"/>
    <property type="project" value="UniProtKB-EC"/>
</dbReference>
<dbReference type="GO" id="GO:0046856">
    <property type="term" value="P:phosphatidylinositol dephosphorylation"/>
    <property type="evidence" value="ECO:0007669"/>
    <property type="project" value="InterPro"/>
</dbReference>
<protein>
    <recommendedName>
        <fullName evidence="1">inositol-polyphosphate 5-phosphatase</fullName>
        <ecNumber evidence="1">3.1.3.56</ecNumber>
    </recommendedName>
</protein>
<organism evidence="5 6">
    <name type="scientific">Ladona fulva</name>
    <name type="common">Scarce chaser dragonfly</name>
    <name type="synonym">Libellula fulva</name>
    <dbReference type="NCBI Taxonomy" id="123851"/>
    <lineage>
        <taxon>Eukaryota</taxon>
        <taxon>Metazoa</taxon>
        <taxon>Ecdysozoa</taxon>
        <taxon>Arthropoda</taxon>
        <taxon>Hexapoda</taxon>
        <taxon>Insecta</taxon>
        <taxon>Pterygota</taxon>
        <taxon>Palaeoptera</taxon>
        <taxon>Odonata</taxon>
        <taxon>Epiprocta</taxon>
        <taxon>Anisoptera</taxon>
        <taxon>Libelluloidea</taxon>
        <taxon>Libellulidae</taxon>
        <taxon>Ladona</taxon>
    </lineage>
</organism>
<dbReference type="Proteomes" id="UP000792457">
    <property type="component" value="Unassembled WGS sequence"/>
</dbReference>
<keyword evidence="2" id="KW-0378">Hydrolase</keyword>
<evidence type="ECO:0000256" key="3">
    <source>
        <dbReference type="ARBA" id="ARBA00023599"/>
    </source>
</evidence>
<dbReference type="PANTHER" id="PTHR12997">
    <property type="entry name" value="TYPE I INOSITOL-1,4,5-TRISPHOSPHATE 5-PHOSPHATASE"/>
    <property type="match status" value="1"/>
</dbReference>
<feature type="domain" description="Inositol polyphosphate-related phosphatase" evidence="4">
    <location>
        <begin position="1"/>
        <end position="361"/>
    </location>
</feature>
<dbReference type="SUPFAM" id="SSF56219">
    <property type="entry name" value="DNase I-like"/>
    <property type="match status" value="1"/>
</dbReference>
<dbReference type="OrthoDB" id="5780965at2759"/>
<dbReference type="Pfam" id="PF22669">
    <property type="entry name" value="Exo_endo_phos2"/>
    <property type="match status" value="1"/>
</dbReference>
<proteinExistence type="inferred from homology"/>
<dbReference type="EC" id="3.1.3.56" evidence="1"/>
<dbReference type="AlphaFoldDB" id="A0A8K0K8M3"/>
<comment type="caution">
    <text evidence="5">The sequence shown here is derived from an EMBL/GenBank/DDBJ whole genome shotgun (WGS) entry which is preliminary data.</text>
</comment>
<name>A0A8K0K8M3_LADFU</name>
<dbReference type="InterPro" id="IPR039737">
    <property type="entry name" value="INPP5A"/>
</dbReference>